<comment type="caution">
    <text evidence="3">The sequence shown here is derived from an EMBL/GenBank/DDBJ whole genome shotgun (WGS) entry which is preliminary data.</text>
</comment>
<dbReference type="Proteomes" id="UP001233673">
    <property type="component" value="Unassembled WGS sequence"/>
</dbReference>
<dbReference type="RefSeq" id="WP_306000936.1">
    <property type="nucleotide sequence ID" value="NZ_JASNFN010000023.1"/>
</dbReference>
<evidence type="ECO:0000313" key="3">
    <source>
        <dbReference type="EMBL" id="MDP5184369.1"/>
    </source>
</evidence>
<feature type="region of interest" description="Disordered" evidence="1">
    <location>
        <begin position="1"/>
        <end position="62"/>
    </location>
</feature>
<evidence type="ECO:0000256" key="1">
    <source>
        <dbReference type="SAM" id="MobiDB-lite"/>
    </source>
</evidence>
<evidence type="ECO:0000256" key="2">
    <source>
        <dbReference type="SAM" id="Phobius"/>
    </source>
</evidence>
<keyword evidence="2" id="KW-0472">Membrane</keyword>
<sequence>MSSVRGRRGGSDGRRATGRVPRVHHSRPVRTGLRSGAPSRPAQRRPNRRPERRPSTAAGPRRRPLFTGRAVVLVGLLLLLALTLAGPIRQYLAGQAELARLAAEGRQLDERVTALQGQLELQSDPVYAQRQARERLSYVLPGDRLVLVVDGEAVEGDAGTFAAAAAAADPGPLPWYEGLMRSVAEADGGDGAQDDEETAE</sequence>
<protein>
    <submittedName>
        <fullName evidence="3">Septum formation initiator family protein</fullName>
    </submittedName>
</protein>
<organism evidence="3 4">
    <name type="scientific">Blastococcus carthaginiensis</name>
    <dbReference type="NCBI Taxonomy" id="3050034"/>
    <lineage>
        <taxon>Bacteria</taxon>
        <taxon>Bacillati</taxon>
        <taxon>Actinomycetota</taxon>
        <taxon>Actinomycetes</taxon>
        <taxon>Geodermatophilales</taxon>
        <taxon>Geodermatophilaceae</taxon>
        <taxon>Blastococcus</taxon>
    </lineage>
</organism>
<dbReference type="Pfam" id="PF04977">
    <property type="entry name" value="DivIC"/>
    <property type="match status" value="1"/>
</dbReference>
<gene>
    <name evidence="3" type="ORF">QOZ88_17175</name>
</gene>
<keyword evidence="2" id="KW-0812">Transmembrane</keyword>
<evidence type="ECO:0000313" key="4">
    <source>
        <dbReference type="Proteomes" id="UP001233673"/>
    </source>
</evidence>
<dbReference type="InterPro" id="IPR007060">
    <property type="entry name" value="FtsL/DivIC"/>
</dbReference>
<accession>A0ABT9IFM1</accession>
<name>A0ABT9IFM1_9ACTN</name>
<reference evidence="4" key="1">
    <citation type="submission" date="2023-05" db="EMBL/GenBank/DDBJ databases">
        <title>Draft genome of Pseudofrankia sp. BMG5.37.</title>
        <authorList>
            <person name="Gtari M."/>
            <person name="Ghodhbane F."/>
            <person name="Sbissi I."/>
        </authorList>
    </citation>
    <scope>NUCLEOTIDE SEQUENCE [LARGE SCALE GENOMIC DNA]</scope>
    <source>
        <strain evidence="4">BMG 814</strain>
    </source>
</reference>
<keyword evidence="2" id="KW-1133">Transmembrane helix</keyword>
<proteinExistence type="predicted"/>
<keyword evidence="4" id="KW-1185">Reference proteome</keyword>
<dbReference type="EMBL" id="JASNFN010000023">
    <property type="protein sequence ID" value="MDP5184369.1"/>
    <property type="molecule type" value="Genomic_DNA"/>
</dbReference>
<feature type="transmembrane region" description="Helical" evidence="2">
    <location>
        <begin position="70"/>
        <end position="88"/>
    </location>
</feature>